<dbReference type="Pfam" id="PF00112">
    <property type="entry name" value="Peptidase_C1"/>
    <property type="match status" value="1"/>
</dbReference>
<dbReference type="GO" id="GO:0006508">
    <property type="term" value="P:proteolysis"/>
    <property type="evidence" value="ECO:0007669"/>
    <property type="project" value="InterPro"/>
</dbReference>
<dbReference type="VEuPathDB" id="PlasmoDB:AK88_03807"/>
<evidence type="ECO:0000256" key="2">
    <source>
        <dbReference type="ARBA" id="ARBA00008455"/>
    </source>
</evidence>
<evidence type="ECO:0000256" key="6">
    <source>
        <dbReference type="SAM" id="MobiDB-lite"/>
    </source>
</evidence>
<dbReference type="PANTHER" id="PTHR12411">
    <property type="entry name" value="CYSTEINE PROTEASE FAMILY C1-RELATED"/>
    <property type="match status" value="1"/>
</dbReference>
<dbReference type="CDD" id="cd02619">
    <property type="entry name" value="Peptidase_C1"/>
    <property type="match status" value="1"/>
</dbReference>
<evidence type="ECO:0000256" key="5">
    <source>
        <dbReference type="ARBA" id="ARBA00023180"/>
    </source>
</evidence>
<reference evidence="9" key="1">
    <citation type="journal article" date="2011" name="PLoS ONE">
        <title>Clues to Evolution of the SERA Multigene Family in 18 Plasmodium Species.</title>
        <authorList>
            <person name="Arisue N."/>
            <person name="Kawai S."/>
            <person name="Hirai M."/>
            <person name="Palacpac N.M.Q."/>
            <person name="Jia M."/>
            <person name="Kaneko A."/>
            <person name="Tanabe K."/>
            <person name="Horii T."/>
        </authorList>
    </citation>
    <scope>NUCLEOTIDE SEQUENCE</scope>
    <source>
        <strain evidence="9">Hackeri</strain>
    </source>
</reference>
<dbReference type="InterPro" id="IPR038765">
    <property type="entry name" value="Papain-like_cys_pep_sf"/>
</dbReference>
<dbReference type="GO" id="GO:0008234">
    <property type="term" value="F:cysteine-type peptidase activity"/>
    <property type="evidence" value="ECO:0007669"/>
    <property type="project" value="InterPro"/>
</dbReference>
<dbReference type="SUPFAM" id="SSF54001">
    <property type="entry name" value="Cysteine proteinases"/>
    <property type="match status" value="1"/>
</dbReference>
<comment type="similarity">
    <text evidence="2">Belongs to the peptidase C1 family.</text>
</comment>
<dbReference type="InterPro" id="IPR013128">
    <property type="entry name" value="Peptidase_C1A"/>
</dbReference>
<sequence length="967" mass="107950">MVSRICFLLTLCVALGTHVTRCAGDGPAKPGVGEKLHIVNPSQDADSPSSSSANGISSSPPVGETPLSHTSADAKSNAIESESAHAASMEAVDTSKQDVQITSAILKKYNGIKITGSCKAHFRVFLSPHLWLYVEAAENKIQLKPNFGQISSIDVGNLMNDCKNGSNNNFKFVVYTDDNMLTLKWQVVGEGAAPGKKEDVKKYKLPTLDRPFTSVQVHSANAKSKIIESKFYDIGSSMPAQCSAIATNCFLTGSLDIEHCYHCTLLEKKMAEDNECFEYVSKEAKELIKKDTTIKAQEEDVNSTEHKLIESIDVILKAMYKSDKDYKKKEIITLEQVDENLKKELASYCQLLKEVDTSGTLKNHKLANEVETYKNLTRLLQMHKGENIVTLQDKLRNPAICMKDIDKWIINKRGLTLPDGIPHSEENTKEYLHEELLKDIEEEKNVFDDEAFEKDKNGVIDLNKVPSDMKFKSPYFKKSKYCNDYYCDRWKDKTSCISNIEVEEQGDCGLCWIFASKLHLETIRCMRGYGHFRSSALFVANCSKRDPEEICTVGSNPIEFLQIVNDTGFLPLESDLPYSYKDAANSCPSNRNKWTNLWGHTKLLYHKRPREFMQSLGYVAYESGNFDGKMDLFVDILKKEIQNKGSVIIYIKTEDTIDYDFNGKTVHLICGKLDADHAANLIGYGDYITPYGEKRSYWLIRNSWGYYWGDEGNFKVDMYSHQYCRRNFIHTAVVFKIDLGMVEVPKKEDPPFYSYFAKYLPNFLYNLFYDNYDKGAEVYALCESGNAGEATGGNAVVDGQAAVKGQTETPTSTDAKNGDKPGAKGSEANVAVAGKAGIVAPVGSQTSASASPTNVTPLNVKVGESQVVEDAVLLNPVENSGENKIPITHILKYVKGNKVTKTFVKYDSLSEIEGAHSCSRSYAKDGKGQEECTQFCLENWASCKGHYYPGYCLTKMYTGTNCIFCSV</sequence>
<feature type="compositionally biased region" description="Polar residues" evidence="6">
    <location>
        <begin position="806"/>
        <end position="815"/>
    </location>
</feature>
<feature type="compositionally biased region" description="Low complexity" evidence="6">
    <location>
        <begin position="78"/>
        <end position="91"/>
    </location>
</feature>
<dbReference type="SMART" id="SM00645">
    <property type="entry name" value="Pept_C1"/>
    <property type="match status" value="1"/>
</dbReference>
<evidence type="ECO:0000256" key="7">
    <source>
        <dbReference type="SAM" id="SignalP"/>
    </source>
</evidence>
<dbReference type="EMBL" id="AB576879">
    <property type="protein sequence ID" value="BAK08482.1"/>
    <property type="molecule type" value="Genomic_DNA"/>
</dbReference>
<feature type="domain" description="Peptidase C1A papain C-terminal" evidence="8">
    <location>
        <begin position="484"/>
        <end position="735"/>
    </location>
</feature>
<dbReference type="InterPro" id="IPR000668">
    <property type="entry name" value="Peptidase_C1A_C"/>
</dbReference>
<proteinExistence type="inferred from homology"/>
<protein>
    <submittedName>
        <fullName evidence="9">Putative papain-like cysteine prorease</fullName>
    </submittedName>
</protein>
<evidence type="ECO:0000256" key="4">
    <source>
        <dbReference type="ARBA" id="ARBA00023145"/>
    </source>
</evidence>
<feature type="region of interest" description="Disordered" evidence="6">
    <location>
        <begin position="33"/>
        <end position="92"/>
    </location>
</feature>
<feature type="signal peptide" evidence="7">
    <location>
        <begin position="1"/>
        <end position="24"/>
    </location>
</feature>
<evidence type="ECO:0000259" key="8">
    <source>
        <dbReference type="SMART" id="SM00645"/>
    </source>
</evidence>
<keyword evidence="7" id="KW-0732">Signal</keyword>
<dbReference type="AlphaFoldDB" id="F1SZ24"/>
<evidence type="ECO:0000256" key="1">
    <source>
        <dbReference type="ARBA" id="ARBA00004370"/>
    </source>
</evidence>
<feature type="compositionally biased region" description="Low complexity" evidence="6">
    <location>
        <begin position="40"/>
        <end position="61"/>
    </location>
</feature>
<dbReference type="PROSITE" id="PS00139">
    <property type="entry name" value="THIOL_PROTEASE_CYS"/>
    <property type="match status" value="1"/>
</dbReference>
<name>F1SZ24_PLAFR</name>
<gene>
    <name evidence="9" type="primary">Pfr-SERA4</name>
</gene>
<keyword evidence="5" id="KW-0325">Glycoprotein</keyword>
<evidence type="ECO:0000256" key="3">
    <source>
        <dbReference type="ARBA" id="ARBA00023136"/>
    </source>
</evidence>
<feature type="region of interest" description="Disordered" evidence="6">
    <location>
        <begin position="803"/>
        <end position="826"/>
    </location>
</feature>
<dbReference type="Gene3D" id="3.90.70.10">
    <property type="entry name" value="Cysteine proteinases"/>
    <property type="match status" value="1"/>
</dbReference>
<feature type="chain" id="PRO_5003272522" evidence="7">
    <location>
        <begin position="25"/>
        <end position="967"/>
    </location>
</feature>
<evidence type="ECO:0000313" key="9">
    <source>
        <dbReference type="EMBL" id="BAK08482.1"/>
    </source>
</evidence>
<accession>F1SZ24</accession>
<dbReference type="GO" id="GO:0016020">
    <property type="term" value="C:membrane"/>
    <property type="evidence" value="ECO:0007669"/>
    <property type="project" value="UniProtKB-SubCell"/>
</dbReference>
<organism evidence="9">
    <name type="scientific">Plasmodium fragile</name>
    <dbReference type="NCBI Taxonomy" id="5857"/>
    <lineage>
        <taxon>Eukaryota</taxon>
        <taxon>Sar</taxon>
        <taxon>Alveolata</taxon>
        <taxon>Apicomplexa</taxon>
        <taxon>Aconoidasida</taxon>
        <taxon>Haemosporida</taxon>
        <taxon>Plasmodiidae</taxon>
        <taxon>Plasmodium</taxon>
        <taxon>Plasmodium (Plasmodium)</taxon>
    </lineage>
</organism>
<comment type="subcellular location">
    <subcellularLocation>
        <location evidence="1">Membrane</location>
    </subcellularLocation>
</comment>
<keyword evidence="3" id="KW-0472">Membrane</keyword>
<dbReference type="InterPro" id="IPR000169">
    <property type="entry name" value="Pept_cys_AS"/>
</dbReference>
<keyword evidence="4" id="KW-0865">Zymogen</keyword>